<dbReference type="EMBL" id="MU266365">
    <property type="protein sequence ID" value="KAH7927512.1"/>
    <property type="molecule type" value="Genomic_DNA"/>
</dbReference>
<name>A0ACB8BRN7_9AGAM</name>
<comment type="caution">
    <text evidence="1">The sequence shown here is derived from an EMBL/GenBank/DDBJ whole genome shotgun (WGS) entry which is preliminary data.</text>
</comment>
<sequence length="670" mass="70368">MQTRSSVLGKRAHQADGPATAGVKLSEPTISSQPPLTPELTPKPKRARVSTGVEGDSNKENVPPFRGEILNDSSPTSLPSPSSLRRTSTELGSPSRVRATVRRHASVSNVSDIPNTPASSLSHLVISTPPPTPPVSLLPIYVRAKGVLRSVCSGSSSIAGREDERNTISSFITRDWDSTPDSAATSLYISGTPGTGKTALVNLVLRAIETDEGTSRVKVMSVNCMALASIDALWERLSEEFCAGKSTKASAKSTKPKGKQAIEKALTSSGRPCILVLDELDHIATSIQTLDALFSLSRSHPSALRIIGIANTHTLTSSLLQISDDSVAGVQTLHFAPYTSSQLLQVLQARLAPLHDADANPEVAEQIKKLLPSATLALLSKKIASQTGDVRALFEVLRGAIDAAVSAAQPSDADANPLATPPPVVTPNHILSALKAYLPSASGTRPSASTATPMTSNSEIVTKVQNLGLHARLVLMSTLLASKRLEANLALSGSITSSPTKSPVKRSSSSALVTGRISGIDAAQLHAYYSTILTRGDNDIFTPVSRSEFADLVGMLETVGLLSAPTAGSLSGPSTPSKSGRRGFGRSASFGGATKGAGATQEIKLVDSVRLDEVLRGLGIVGAHSDANHAREEEVKAIWARETARLNRDLKTKTRLGEVIDNPFEEAFEG</sequence>
<protein>
    <submittedName>
        <fullName evidence="1">P-loop containing nucleoside triphosphate hydrolase protein</fullName>
    </submittedName>
</protein>
<proteinExistence type="predicted"/>
<accession>A0ACB8BRN7</accession>
<evidence type="ECO:0000313" key="2">
    <source>
        <dbReference type="Proteomes" id="UP000790709"/>
    </source>
</evidence>
<organism evidence="1 2">
    <name type="scientific">Leucogyrophana mollusca</name>
    <dbReference type="NCBI Taxonomy" id="85980"/>
    <lineage>
        <taxon>Eukaryota</taxon>
        <taxon>Fungi</taxon>
        <taxon>Dikarya</taxon>
        <taxon>Basidiomycota</taxon>
        <taxon>Agaricomycotina</taxon>
        <taxon>Agaricomycetes</taxon>
        <taxon>Agaricomycetidae</taxon>
        <taxon>Boletales</taxon>
        <taxon>Boletales incertae sedis</taxon>
        <taxon>Leucogyrophana</taxon>
    </lineage>
</organism>
<gene>
    <name evidence="1" type="ORF">BV22DRAFT_1193557</name>
</gene>
<dbReference type="Proteomes" id="UP000790709">
    <property type="component" value="Unassembled WGS sequence"/>
</dbReference>
<reference evidence="1" key="1">
    <citation type="journal article" date="2021" name="New Phytol.">
        <title>Evolutionary innovations through gain and loss of genes in the ectomycorrhizal Boletales.</title>
        <authorList>
            <person name="Wu G."/>
            <person name="Miyauchi S."/>
            <person name="Morin E."/>
            <person name="Kuo A."/>
            <person name="Drula E."/>
            <person name="Varga T."/>
            <person name="Kohler A."/>
            <person name="Feng B."/>
            <person name="Cao Y."/>
            <person name="Lipzen A."/>
            <person name="Daum C."/>
            <person name="Hundley H."/>
            <person name="Pangilinan J."/>
            <person name="Johnson J."/>
            <person name="Barry K."/>
            <person name="LaButti K."/>
            <person name="Ng V."/>
            <person name="Ahrendt S."/>
            <person name="Min B."/>
            <person name="Choi I.G."/>
            <person name="Park H."/>
            <person name="Plett J.M."/>
            <person name="Magnuson J."/>
            <person name="Spatafora J.W."/>
            <person name="Nagy L.G."/>
            <person name="Henrissat B."/>
            <person name="Grigoriev I.V."/>
            <person name="Yang Z.L."/>
            <person name="Xu J."/>
            <person name="Martin F.M."/>
        </authorList>
    </citation>
    <scope>NUCLEOTIDE SEQUENCE</scope>
    <source>
        <strain evidence="1">KUC20120723A-06</strain>
    </source>
</reference>
<evidence type="ECO:0000313" key="1">
    <source>
        <dbReference type="EMBL" id="KAH7927512.1"/>
    </source>
</evidence>
<keyword evidence="1" id="KW-0378">Hydrolase</keyword>
<keyword evidence="2" id="KW-1185">Reference proteome</keyword>